<protein>
    <submittedName>
        <fullName evidence="5">S-adenosylmethionine:tRNA ribosyltransferase-isomerase</fullName>
    </submittedName>
</protein>
<dbReference type="GO" id="GO:0008616">
    <property type="term" value="P:tRNA queuosine(34) biosynthetic process"/>
    <property type="evidence" value="ECO:0007669"/>
    <property type="project" value="UniProtKB-KW"/>
</dbReference>
<name>A0A401U4Q5_9BACT</name>
<evidence type="ECO:0000256" key="4">
    <source>
        <dbReference type="ARBA" id="ARBA00022785"/>
    </source>
</evidence>
<dbReference type="SUPFAM" id="SSF111337">
    <property type="entry name" value="QueA-like"/>
    <property type="match status" value="1"/>
</dbReference>
<evidence type="ECO:0000256" key="3">
    <source>
        <dbReference type="ARBA" id="ARBA00022691"/>
    </source>
</evidence>
<evidence type="ECO:0000313" key="5">
    <source>
        <dbReference type="EMBL" id="GCC49881.1"/>
    </source>
</evidence>
<evidence type="ECO:0000256" key="2">
    <source>
        <dbReference type="ARBA" id="ARBA00022679"/>
    </source>
</evidence>
<dbReference type="Proteomes" id="UP000288227">
    <property type="component" value="Unassembled WGS sequence"/>
</dbReference>
<keyword evidence="3" id="KW-0949">S-adenosyl-L-methionine</keyword>
<comment type="caution">
    <text evidence="5">The sequence shown here is derived from an EMBL/GenBank/DDBJ whole genome shotgun (WGS) entry which is preliminary data.</text>
</comment>
<sequence length="394" mass="44479">MINIEAYSYSLPEERIAKYPLPERDQSKLLIYKDGVIRHDRFTSIVKEIPTGALMVFNNTKVIPARLHFIKDTGASIELFLLNPTQPSALLIEAMQSKKTCQWHCTIGNLKRWNQDVILKKVIGLHSLNAKLLNRESHVVEFSWDGDLSFAEIISLSGETPLPPYLKRSPEAEDKQRYQTVYSAHEGAVAAPTAGLHFTDGTIKQLQNKGVNQLYVTLHVSAGTFQPVKTLNALEHSMHQEQIVVNIESLRSLINHEGPIIPVGTTSMRTLESLYWIGLKLLNKLADPFFIDQHFAYQQHTLVPDAKEAIEAIVNYLNAEEIDLLMASTAIYIHPGYQFKICNALVTNFHQPGSTLMLLVAAFVGDDWKSIYNEALSNDYRFLSYGDSSILWNK</sequence>
<keyword evidence="2 5" id="KW-0808">Transferase</keyword>
<dbReference type="InterPro" id="IPR042118">
    <property type="entry name" value="QueA_dom1"/>
</dbReference>
<dbReference type="InterPro" id="IPR003699">
    <property type="entry name" value="QueA"/>
</dbReference>
<keyword evidence="6" id="KW-1185">Reference proteome</keyword>
<keyword evidence="5" id="KW-0413">Isomerase</keyword>
<dbReference type="Gene3D" id="3.40.1780.10">
    <property type="entry name" value="QueA-like"/>
    <property type="match status" value="2"/>
</dbReference>
<dbReference type="AlphaFoldDB" id="A0A401U4Q5"/>
<dbReference type="RefSeq" id="WP_127120550.1">
    <property type="nucleotide sequence ID" value="NZ_BHXQ01000001.1"/>
</dbReference>
<dbReference type="EMBL" id="BHXQ01000001">
    <property type="protein sequence ID" value="GCC49881.1"/>
    <property type="molecule type" value="Genomic_DNA"/>
</dbReference>
<dbReference type="Pfam" id="PF02547">
    <property type="entry name" value="Queuosine_synth"/>
    <property type="match status" value="1"/>
</dbReference>
<organism evidence="5 6">
    <name type="scientific">Chryseotalea sanaruensis</name>
    <dbReference type="NCBI Taxonomy" id="2482724"/>
    <lineage>
        <taxon>Bacteria</taxon>
        <taxon>Pseudomonadati</taxon>
        <taxon>Bacteroidota</taxon>
        <taxon>Cytophagia</taxon>
        <taxon>Cytophagales</taxon>
        <taxon>Chryseotaleaceae</taxon>
        <taxon>Chryseotalea</taxon>
    </lineage>
</organism>
<dbReference type="OrthoDB" id="9805933at2"/>
<dbReference type="GO" id="GO:0051075">
    <property type="term" value="F:S-adenosylmethionine:tRNA ribosyltransferase-isomerase activity"/>
    <property type="evidence" value="ECO:0007669"/>
    <property type="project" value="TreeGrafter"/>
</dbReference>
<gene>
    <name evidence="5" type="ORF">SanaruYs_00950</name>
</gene>
<dbReference type="InterPro" id="IPR042119">
    <property type="entry name" value="QueA_dom2"/>
</dbReference>
<keyword evidence="4" id="KW-0671">Queuosine biosynthesis</keyword>
<evidence type="ECO:0000256" key="1">
    <source>
        <dbReference type="ARBA" id="ARBA00022490"/>
    </source>
</evidence>
<dbReference type="PANTHER" id="PTHR30307">
    <property type="entry name" value="S-ADENOSYLMETHIONINE:TRNA RIBOSYLTRANSFERASE-ISOMERASE"/>
    <property type="match status" value="1"/>
</dbReference>
<dbReference type="Gene3D" id="2.40.10.240">
    <property type="entry name" value="QueA-like"/>
    <property type="match status" value="1"/>
</dbReference>
<evidence type="ECO:0000313" key="6">
    <source>
        <dbReference type="Proteomes" id="UP000288227"/>
    </source>
</evidence>
<keyword evidence="1" id="KW-0963">Cytoplasm</keyword>
<proteinExistence type="predicted"/>
<accession>A0A401U4Q5</accession>
<reference evidence="5 6" key="1">
    <citation type="submission" date="2018-11" db="EMBL/GenBank/DDBJ databases">
        <title>Chryseotalea sanarue gen. nov., sp., nov., a member of the family Cytophagaceae, isolated from a brackish lake in Hamamatsu Japan.</title>
        <authorList>
            <person name="Maejima Y."/>
            <person name="Iino T."/>
            <person name="Muraguchi Y."/>
            <person name="Fukuda K."/>
            <person name="Ohkuma M."/>
            <person name="Moriuchi R."/>
            <person name="Dohra H."/>
            <person name="Kimbara K."/>
            <person name="Shintani M."/>
        </authorList>
    </citation>
    <scope>NUCLEOTIDE SEQUENCE [LARGE SCALE GENOMIC DNA]</scope>
    <source>
        <strain evidence="5 6">Ys</strain>
    </source>
</reference>
<dbReference type="PANTHER" id="PTHR30307:SF0">
    <property type="entry name" value="S-ADENOSYLMETHIONINE:TRNA RIBOSYLTRANSFERASE-ISOMERASE"/>
    <property type="match status" value="1"/>
</dbReference>
<dbReference type="InterPro" id="IPR036100">
    <property type="entry name" value="QueA_sf"/>
</dbReference>